<sequence>LNLDIRKSAMRRALENLIGNACTYAEKVRIEAKRTGRHIVIAIDDDGPGIPPSQRSDALKPFVRLDPARNQNIKGVGLGLSISSDIIQAHGGTLTLEDSPLGGLRCLVILPL</sequence>
<reference evidence="12" key="1">
    <citation type="journal article" date="2020" name="mSystems">
        <title>Genome- and Community-Level Interaction Insights into Carbon Utilization and Element Cycling Functions of Hydrothermarchaeota in Hydrothermal Sediment.</title>
        <authorList>
            <person name="Zhou Z."/>
            <person name="Liu Y."/>
            <person name="Xu W."/>
            <person name="Pan J."/>
            <person name="Luo Z.H."/>
            <person name="Li M."/>
        </authorList>
    </citation>
    <scope>NUCLEOTIDE SEQUENCE [LARGE SCALE GENOMIC DNA]</scope>
    <source>
        <strain evidence="12">HyVt-538</strain>
    </source>
</reference>
<evidence type="ECO:0000256" key="4">
    <source>
        <dbReference type="ARBA" id="ARBA00022519"/>
    </source>
</evidence>
<dbReference type="EC" id="2.7.13.3" evidence="3"/>
<evidence type="ECO:0000256" key="6">
    <source>
        <dbReference type="ARBA" id="ARBA00022692"/>
    </source>
</evidence>
<comment type="catalytic activity">
    <reaction evidence="1">
        <text>ATP + protein L-histidine = ADP + protein N-phospho-L-histidine.</text>
        <dbReference type="EC" id="2.7.13.3"/>
    </reaction>
</comment>
<gene>
    <name evidence="12" type="ORF">ENK01_04145</name>
</gene>
<keyword evidence="8" id="KW-1133">Transmembrane helix</keyword>
<dbReference type="InterPro" id="IPR036890">
    <property type="entry name" value="HATPase_C_sf"/>
</dbReference>
<dbReference type="Pfam" id="PF02518">
    <property type="entry name" value="HATPase_c"/>
    <property type="match status" value="1"/>
</dbReference>
<evidence type="ECO:0000256" key="1">
    <source>
        <dbReference type="ARBA" id="ARBA00000085"/>
    </source>
</evidence>
<evidence type="ECO:0000256" key="5">
    <source>
        <dbReference type="ARBA" id="ARBA00022679"/>
    </source>
</evidence>
<dbReference type="SMART" id="SM00387">
    <property type="entry name" value="HATPase_c"/>
    <property type="match status" value="1"/>
</dbReference>
<dbReference type="AlphaFoldDB" id="A0A7V5U1J1"/>
<comment type="subcellular location">
    <subcellularLocation>
        <location evidence="2">Cell inner membrane</location>
        <topology evidence="2">Multi-pass membrane protein</topology>
    </subcellularLocation>
</comment>
<keyword evidence="4" id="KW-0997">Cell inner membrane</keyword>
<evidence type="ECO:0000256" key="7">
    <source>
        <dbReference type="ARBA" id="ARBA00022777"/>
    </source>
</evidence>
<name>A0A7V5U1J1_9PROT</name>
<feature type="non-terminal residue" evidence="12">
    <location>
        <position position="1"/>
    </location>
</feature>
<keyword evidence="4" id="KW-1003">Cell membrane</keyword>
<feature type="domain" description="Histidine kinase" evidence="11">
    <location>
        <begin position="1"/>
        <end position="112"/>
    </location>
</feature>
<accession>A0A7V5U1J1</accession>
<dbReference type="Gene3D" id="3.30.565.10">
    <property type="entry name" value="Histidine kinase-like ATPase, C-terminal domain"/>
    <property type="match status" value="1"/>
</dbReference>
<evidence type="ECO:0000313" key="12">
    <source>
        <dbReference type="EMBL" id="HHI89125.1"/>
    </source>
</evidence>
<dbReference type="GO" id="GO:0005886">
    <property type="term" value="C:plasma membrane"/>
    <property type="evidence" value="ECO:0007669"/>
    <property type="project" value="UniProtKB-SubCell"/>
</dbReference>
<dbReference type="PROSITE" id="PS50109">
    <property type="entry name" value="HIS_KIN"/>
    <property type="match status" value="1"/>
</dbReference>
<dbReference type="InterPro" id="IPR004358">
    <property type="entry name" value="Sig_transdc_His_kin-like_C"/>
</dbReference>
<dbReference type="InterPro" id="IPR003594">
    <property type="entry name" value="HATPase_dom"/>
</dbReference>
<dbReference type="PRINTS" id="PR00344">
    <property type="entry name" value="BCTRLSENSOR"/>
</dbReference>
<keyword evidence="7 12" id="KW-0418">Kinase</keyword>
<keyword evidence="10" id="KW-0472">Membrane</keyword>
<evidence type="ECO:0000256" key="8">
    <source>
        <dbReference type="ARBA" id="ARBA00022989"/>
    </source>
</evidence>
<keyword evidence="6" id="KW-0812">Transmembrane</keyword>
<keyword evidence="9" id="KW-0902">Two-component regulatory system</keyword>
<dbReference type="InterPro" id="IPR005467">
    <property type="entry name" value="His_kinase_dom"/>
</dbReference>
<evidence type="ECO:0000256" key="9">
    <source>
        <dbReference type="ARBA" id="ARBA00023012"/>
    </source>
</evidence>
<dbReference type="GO" id="GO:0000155">
    <property type="term" value="F:phosphorelay sensor kinase activity"/>
    <property type="evidence" value="ECO:0007669"/>
    <property type="project" value="TreeGrafter"/>
</dbReference>
<comment type="caution">
    <text evidence="12">The sequence shown here is derived from an EMBL/GenBank/DDBJ whole genome shotgun (WGS) entry which is preliminary data.</text>
</comment>
<evidence type="ECO:0000256" key="3">
    <source>
        <dbReference type="ARBA" id="ARBA00012438"/>
    </source>
</evidence>
<evidence type="ECO:0000256" key="10">
    <source>
        <dbReference type="ARBA" id="ARBA00023136"/>
    </source>
</evidence>
<dbReference type="SUPFAM" id="SSF55874">
    <property type="entry name" value="ATPase domain of HSP90 chaperone/DNA topoisomerase II/histidine kinase"/>
    <property type="match status" value="1"/>
</dbReference>
<dbReference type="InterPro" id="IPR050980">
    <property type="entry name" value="2C_sensor_his_kinase"/>
</dbReference>
<organism evidence="12">
    <name type="scientific">Hellea balneolensis</name>
    <dbReference type="NCBI Taxonomy" id="287478"/>
    <lineage>
        <taxon>Bacteria</taxon>
        <taxon>Pseudomonadati</taxon>
        <taxon>Pseudomonadota</taxon>
        <taxon>Alphaproteobacteria</taxon>
        <taxon>Maricaulales</taxon>
        <taxon>Robiginitomaculaceae</taxon>
        <taxon>Hellea</taxon>
    </lineage>
</organism>
<dbReference type="EMBL" id="DROP01000278">
    <property type="protein sequence ID" value="HHI89125.1"/>
    <property type="molecule type" value="Genomic_DNA"/>
</dbReference>
<proteinExistence type="predicted"/>
<dbReference type="PANTHER" id="PTHR44936">
    <property type="entry name" value="SENSOR PROTEIN CREC"/>
    <property type="match status" value="1"/>
</dbReference>
<evidence type="ECO:0000256" key="2">
    <source>
        <dbReference type="ARBA" id="ARBA00004429"/>
    </source>
</evidence>
<keyword evidence="5" id="KW-0808">Transferase</keyword>
<protein>
    <recommendedName>
        <fullName evidence="3">histidine kinase</fullName>
        <ecNumber evidence="3">2.7.13.3</ecNumber>
    </recommendedName>
</protein>
<dbReference type="PANTHER" id="PTHR44936:SF5">
    <property type="entry name" value="SENSOR HISTIDINE KINASE ENVZ"/>
    <property type="match status" value="1"/>
</dbReference>
<evidence type="ECO:0000259" key="11">
    <source>
        <dbReference type="PROSITE" id="PS50109"/>
    </source>
</evidence>
<dbReference type="Proteomes" id="UP000885806">
    <property type="component" value="Unassembled WGS sequence"/>
</dbReference>